<keyword evidence="2" id="KW-1185">Reference proteome</keyword>
<dbReference type="Proteomes" id="UP000479000">
    <property type="component" value="Unassembled WGS sequence"/>
</dbReference>
<gene>
    <name evidence="1" type="ORF">NTEN_LOCUS23789</name>
</gene>
<sequence>MKHISKFPIGLTGGQFPSFPVHLPGLVPTSNYNLLIEMDVDFHPRFGNSIFPPENSAAEILARNSGKWPNR</sequence>
<reference evidence="1 2" key="1">
    <citation type="submission" date="2020-02" db="EMBL/GenBank/DDBJ databases">
        <authorList>
            <person name="Ferguson B K."/>
        </authorList>
    </citation>
    <scope>NUCLEOTIDE SEQUENCE [LARGE SCALE GENOMIC DNA]</scope>
</reference>
<dbReference type="AlphaFoldDB" id="A0A6H5HQ81"/>
<protein>
    <submittedName>
        <fullName evidence="1">Uncharacterized protein</fullName>
    </submittedName>
</protein>
<feature type="non-terminal residue" evidence="1">
    <location>
        <position position="71"/>
    </location>
</feature>
<dbReference type="EMBL" id="CADCXU010035096">
    <property type="protein sequence ID" value="CAB0020191.1"/>
    <property type="molecule type" value="Genomic_DNA"/>
</dbReference>
<organism evidence="1 2">
    <name type="scientific">Nesidiocoris tenuis</name>
    <dbReference type="NCBI Taxonomy" id="355587"/>
    <lineage>
        <taxon>Eukaryota</taxon>
        <taxon>Metazoa</taxon>
        <taxon>Ecdysozoa</taxon>
        <taxon>Arthropoda</taxon>
        <taxon>Hexapoda</taxon>
        <taxon>Insecta</taxon>
        <taxon>Pterygota</taxon>
        <taxon>Neoptera</taxon>
        <taxon>Paraneoptera</taxon>
        <taxon>Hemiptera</taxon>
        <taxon>Heteroptera</taxon>
        <taxon>Panheteroptera</taxon>
        <taxon>Cimicomorpha</taxon>
        <taxon>Miridae</taxon>
        <taxon>Dicyphina</taxon>
        <taxon>Nesidiocoris</taxon>
    </lineage>
</organism>
<evidence type="ECO:0000313" key="2">
    <source>
        <dbReference type="Proteomes" id="UP000479000"/>
    </source>
</evidence>
<accession>A0A6H5HQ81</accession>
<name>A0A6H5HQ81_9HEMI</name>
<proteinExistence type="predicted"/>
<evidence type="ECO:0000313" key="1">
    <source>
        <dbReference type="EMBL" id="CAB0020191.1"/>
    </source>
</evidence>